<accession>A0ACD1H9Q7</accession>
<evidence type="ECO:0000313" key="1">
    <source>
        <dbReference type="EMBL" id="RAH70331.1"/>
    </source>
</evidence>
<dbReference type="Proteomes" id="UP000249661">
    <property type="component" value="Unassembled WGS sequence"/>
</dbReference>
<protein>
    <submittedName>
        <fullName evidence="1">Uncharacterized protein</fullName>
    </submittedName>
</protein>
<dbReference type="EMBL" id="KZ824955">
    <property type="protein sequence ID" value="RAH70331.1"/>
    <property type="molecule type" value="Genomic_DNA"/>
</dbReference>
<name>A0ACD1H9Q7_9EURO</name>
<evidence type="ECO:0000313" key="2">
    <source>
        <dbReference type="Proteomes" id="UP000249661"/>
    </source>
</evidence>
<organism evidence="1 2">
    <name type="scientific">Aspergillus aculeatinus CBS 121060</name>
    <dbReference type="NCBI Taxonomy" id="1448322"/>
    <lineage>
        <taxon>Eukaryota</taxon>
        <taxon>Fungi</taxon>
        <taxon>Dikarya</taxon>
        <taxon>Ascomycota</taxon>
        <taxon>Pezizomycotina</taxon>
        <taxon>Eurotiomycetes</taxon>
        <taxon>Eurotiomycetidae</taxon>
        <taxon>Eurotiales</taxon>
        <taxon>Aspergillaceae</taxon>
        <taxon>Aspergillus</taxon>
        <taxon>Aspergillus subgen. Circumdati</taxon>
    </lineage>
</organism>
<reference evidence="1" key="1">
    <citation type="submission" date="2018-02" db="EMBL/GenBank/DDBJ databases">
        <title>The genomes of Aspergillus section Nigri reveals drivers in fungal speciation.</title>
        <authorList>
            <consortium name="DOE Joint Genome Institute"/>
            <person name="Vesth T.C."/>
            <person name="Nybo J."/>
            <person name="Theobald S."/>
            <person name="Brandl J."/>
            <person name="Frisvad J.C."/>
            <person name="Nielsen K.F."/>
            <person name="Lyhne E.K."/>
            <person name="Kogle M.E."/>
            <person name="Kuo A."/>
            <person name="Riley R."/>
            <person name="Clum A."/>
            <person name="Nolan M."/>
            <person name="Lipzen A."/>
            <person name="Salamov A."/>
            <person name="Henrissat B."/>
            <person name="Wiebenga A."/>
            <person name="De vries R.P."/>
            <person name="Grigoriev I.V."/>
            <person name="Mortensen U.H."/>
            <person name="Andersen M.R."/>
            <person name="Baker S.E."/>
        </authorList>
    </citation>
    <scope>NUCLEOTIDE SEQUENCE</scope>
    <source>
        <strain evidence="1">CBS 121060</strain>
    </source>
</reference>
<keyword evidence="2" id="KW-1185">Reference proteome</keyword>
<proteinExistence type="predicted"/>
<sequence>MTRHAAAAAAVVTGRPGRASPAPADGDKCPRAARSGRAPSQIDDRPPTREAIAVQYSSQRKVGQWMSAGAPAWGLPRERSMYASRHVRISARSIQVSHPFSAERCFSTFAWSPDIGTSVIDNDVPE</sequence>
<gene>
    <name evidence="1" type="ORF">BO66DRAFT_391841</name>
</gene>